<evidence type="ECO:0000256" key="1">
    <source>
        <dbReference type="ARBA" id="ARBA00004761"/>
    </source>
</evidence>
<evidence type="ECO:0000256" key="3">
    <source>
        <dbReference type="ARBA" id="ARBA00011233"/>
    </source>
</evidence>
<reference evidence="7" key="1">
    <citation type="submission" date="2023-07" db="EMBL/GenBank/DDBJ databases">
        <title>Genome sequencing of Purple Non-Sulfur Bacteria from various extreme environments.</title>
        <authorList>
            <person name="Mayer M."/>
        </authorList>
    </citation>
    <scope>NUCLEOTIDE SEQUENCE [LARGE SCALE GENOMIC DNA]</scope>
    <source>
        <strain evidence="7">DSM 17935</strain>
    </source>
</reference>
<dbReference type="PANTHER" id="PTHR30246:SF1">
    <property type="entry name" value="2-DEHYDRO-3-DEOXY-6-PHOSPHOGALACTONATE ALDOLASE-RELATED"/>
    <property type="match status" value="1"/>
</dbReference>
<comment type="subunit">
    <text evidence="3">Homotrimer.</text>
</comment>
<evidence type="ECO:0000256" key="4">
    <source>
        <dbReference type="ARBA" id="ARBA00023239"/>
    </source>
</evidence>
<dbReference type="PANTHER" id="PTHR30246">
    <property type="entry name" value="2-KETO-3-DEOXY-6-PHOSPHOGLUCONATE ALDOLASE"/>
    <property type="match status" value="1"/>
</dbReference>
<dbReference type="InterPro" id="IPR013785">
    <property type="entry name" value="Aldolase_TIM"/>
</dbReference>
<keyword evidence="5" id="KW-0119">Carbohydrate metabolism</keyword>
<dbReference type="NCBIfam" id="NF006600">
    <property type="entry name" value="PRK09140.1"/>
    <property type="match status" value="1"/>
</dbReference>
<dbReference type="SUPFAM" id="SSF51569">
    <property type="entry name" value="Aldolase"/>
    <property type="match status" value="1"/>
</dbReference>
<protein>
    <submittedName>
        <fullName evidence="6">2-dehydro-3-deoxyphosphogalactonate aldolase</fullName>
        <ecNumber evidence="6">4.1.2.21</ecNumber>
    </submittedName>
</protein>
<proteinExistence type="inferred from homology"/>
<dbReference type="Pfam" id="PF01081">
    <property type="entry name" value="Aldolase"/>
    <property type="match status" value="1"/>
</dbReference>
<evidence type="ECO:0000256" key="5">
    <source>
        <dbReference type="ARBA" id="ARBA00023277"/>
    </source>
</evidence>
<name>A0ABT3H6G7_9HYPH</name>
<dbReference type="EC" id="4.1.2.21" evidence="6"/>
<accession>A0ABT3H6G7</accession>
<dbReference type="Gene3D" id="3.20.20.70">
    <property type="entry name" value="Aldolase class I"/>
    <property type="match status" value="1"/>
</dbReference>
<dbReference type="GO" id="GO:0008674">
    <property type="term" value="F:2-dehydro-3-deoxy-6-phosphogalactonate aldolase activity"/>
    <property type="evidence" value="ECO:0007669"/>
    <property type="project" value="UniProtKB-EC"/>
</dbReference>
<keyword evidence="4 6" id="KW-0456">Lyase</keyword>
<organism evidence="6 7">
    <name type="scientific">Rhodobium gokarnense</name>
    <dbReference type="NCBI Taxonomy" id="364296"/>
    <lineage>
        <taxon>Bacteria</taxon>
        <taxon>Pseudomonadati</taxon>
        <taxon>Pseudomonadota</taxon>
        <taxon>Alphaproteobacteria</taxon>
        <taxon>Hyphomicrobiales</taxon>
        <taxon>Rhodobiaceae</taxon>
        <taxon>Rhodobium</taxon>
    </lineage>
</organism>
<sequence length="215" mass="21689">MVAADPRAAFDAAFSRLPLVAILRGITPAEAPEILHVLVDAGFTLIEVPLNSPEPFESIEAMANIAPEGVRIGAGTVLDPGDVSRLVSAGGSYIVTPNTDLEVIAASVDAGLPALIGCFTPSECFAAAKAGAAALKIFPASRLGSGYIKDLKAVLPSGLPVLAVGGVGAVNFADFVAAGCSGFGIGSELWKPGRSAEDVHTAAETLVAAWRAIAP</sequence>
<comment type="similarity">
    <text evidence="2">Belongs to the KHG/KDPG aldolase family.</text>
</comment>
<dbReference type="EMBL" id="JAOQNS010000001">
    <property type="protein sequence ID" value="MCW2305983.1"/>
    <property type="molecule type" value="Genomic_DNA"/>
</dbReference>
<evidence type="ECO:0000313" key="7">
    <source>
        <dbReference type="Proteomes" id="UP001209755"/>
    </source>
</evidence>
<dbReference type="CDD" id="cd00452">
    <property type="entry name" value="KDPG_aldolase"/>
    <property type="match status" value="1"/>
</dbReference>
<dbReference type="InterPro" id="IPR000887">
    <property type="entry name" value="Aldlse_KDPG_KHG"/>
</dbReference>
<evidence type="ECO:0000313" key="6">
    <source>
        <dbReference type="EMBL" id="MCW2305983.1"/>
    </source>
</evidence>
<comment type="pathway">
    <text evidence="1">Carbohydrate acid metabolism.</text>
</comment>
<comment type="caution">
    <text evidence="6">The sequence shown here is derived from an EMBL/GenBank/DDBJ whole genome shotgun (WGS) entry which is preliminary data.</text>
</comment>
<keyword evidence="7" id="KW-1185">Reference proteome</keyword>
<dbReference type="Proteomes" id="UP001209755">
    <property type="component" value="Unassembled WGS sequence"/>
</dbReference>
<dbReference type="RefSeq" id="WP_264599658.1">
    <property type="nucleotide sequence ID" value="NZ_JAOQNS010000001.1"/>
</dbReference>
<gene>
    <name evidence="6" type="ORF">M2319_000299</name>
</gene>
<evidence type="ECO:0000256" key="2">
    <source>
        <dbReference type="ARBA" id="ARBA00006906"/>
    </source>
</evidence>